<dbReference type="PANTHER" id="PTHR42709:SF4">
    <property type="entry name" value="INNER MEMBRANE PROTEIN YQAA"/>
    <property type="match status" value="1"/>
</dbReference>
<keyword evidence="1" id="KW-0812">Transmembrane</keyword>
<proteinExistence type="predicted"/>
<protein>
    <submittedName>
        <fullName evidence="3">DedA family protein</fullName>
    </submittedName>
</protein>
<organism evidence="3 4">
    <name type="scientific">Aquariibacter albus</name>
    <dbReference type="NCBI Taxonomy" id="2759899"/>
    <lineage>
        <taxon>Bacteria</taxon>
        <taxon>Pseudomonadati</taxon>
        <taxon>Pseudomonadota</taxon>
        <taxon>Betaproteobacteria</taxon>
        <taxon>Burkholderiales</taxon>
        <taxon>Sphaerotilaceae</taxon>
        <taxon>Aquariibacter</taxon>
    </lineage>
</organism>
<feature type="transmembrane region" description="Helical" evidence="1">
    <location>
        <begin position="57"/>
        <end position="79"/>
    </location>
</feature>
<dbReference type="Pfam" id="PF09335">
    <property type="entry name" value="VTT_dom"/>
    <property type="match status" value="1"/>
</dbReference>
<evidence type="ECO:0000259" key="2">
    <source>
        <dbReference type="Pfam" id="PF09335"/>
    </source>
</evidence>
<feature type="transmembrane region" description="Helical" evidence="1">
    <location>
        <begin position="25"/>
        <end position="50"/>
    </location>
</feature>
<reference evidence="3 4" key="1">
    <citation type="submission" date="2020-08" db="EMBL/GenBank/DDBJ databases">
        <title>Aquariorum lacteus gen. nov., sp. nov., a new member of the family Comamonadaceae, isolated from freshwater aquarium.</title>
        <authorList>
            <person name="Chun S.-J."/>
        </authorList>
    </citation>
    <scope>NUCLEOTIDE SEQUENCE [LARGE SCALE GENOMIC DNA]</scope>
    <source>
        <strain evidence="3 4">SJAQ100</strain>
    </source>
</reference>
<keyword evidence="1" id="KW-0472">Membrane</keyword>
<dbReference type="Proteomes" id="UP000586093">
    <property type="component" value="Unassembled WGS sequence"/>
</dbReference>
<dbReference type="PANTHER" id="PTHR42709">
    <property type="entry name" value="ALKALINE PHOSPHATASE LIKE PROTEIN"/>
    <property type="match status" value="1"/>
</dbReference>
<gene>
    <name evidence="3" type="ORF">H4F90_11770</name>
</gene>
<comment type="caution">
    <text evidence="3">The sequence shown here is derived from an EMBL/GenBank/DDBJ whole genome shotgun (WGS) entry which is preliminary data.</text>
</comment>
<dbReference type="EMBL" id="JACIVI010000004">
    <property type="protein sequence ID" value="MBB1162656.1"/>
    <property type="molecule type" value="Genomic_DNA"/>
</dbReference>
<sequence length="172" mass="17231">MGYLAGLSQALKALAAGPSAAAPLLLGLGLLALLSATLLPGGSELALLALVQLRPELLLPAFLAASLGNTAGGAISWAMGRGLARLLRPARQAAAEPSAALEPTESPARRRAQALLARHGAKACVLSWLPLVGDPLCVLAGALRLPAGPCLAWMALGKAGRYALLLTLAPGA</sequence>
<dbReference type="InterPro" id="IPR032816">
    <property type="entry name" value="VTT_dom"/>
</dbReference>
<dbReference type="AlphaFoldDB" id="A0A839HL77"/>
<keyword evidence="1" id="KW-1133">Transmembrane helix</keyword>
<evidence type="ECO:0000313" key="4">
    <source>
        <dbReference type="Proteomes" id="UP000586093"/>
    </source>
</evidence>
<evidence type="ECO:0000313" key="3">
    <source>
        <dbReference type="EMBL" id="MBB1162656.1"/>
    </source>
</evidence>
<dbReference type="InterPro" id="IPR051311">
    <property type="entry name" value="DedA_domain"/>
</dbReference>
<accession>A0A839HL77</accession>
<keyword evidence="4" id="KW-1185">Reference proteome</keyword>
<name>A0A839HL77_9BURK</name>
<feature type="domain" description="VTT" evidence="2">
    <location>
        <begin position="58"/>
        <end position="166"/>
    </location>
</feature>
<evidence type="ECO:0000256" key="1">
    <source>
        <dbReference type="SAM" id="Phobius"/>
    </source>
</evidence>